<proteinExistence type="predicted"/>
<gene>
    <name evidence="3" type="ORF">H9Y04_08145</name>
</gene>
<sequence length="234" mass="25716">MSAVVTVIVIVAAVALIAAAVFLVTRRAGGGGLERRFGPEYQRTVARYDGDTKAAERDLEERVKRHGSLDPKPLAGGERERYEARWTNAQERFVESPQEAIAEVDLLIAELAAERGYPGRERYEEQLDALSVHHAHHVHGYRRVHSAAHGTGDAGTEALREAMVEGRALFHDLLGAGHDGRGRDGRTERGSRADRASRPDDRHGAERGSEPDSRSSRGRTGPAAIFNRQRTKES</sequence>
<keyword evidence="2" id="KW-1133">Transmembrane helix</keyword>
<evidence type="ECO:0008006" key="5">
    <source>
        <dbReference type="Google" id="ProtNLM"/>
    </source>
</evidence>
<keyword evidence="2" id="KW-0812">Transmembrane</keyword>
<reference evidence="3 4" key="1">
    <citation type="submission" date="2020-08" db="EMBL/GenBank/DDBJ databases">
        <title>Genemic of Streptomyces polyaspartic.</title>
        <authorList>
            <person name="Liu W."/>
        </authorList>
    </citation>
    <scope>NUCLEOTIDE SEQUENCE [LARGE SCALE GENOMIC DNA]</scope>
    <source>
        <strain evidence="3 4">TRM66268-LWL</strain>
    </source>
</reference>
<evidence type="ECO:0000256" key="1">
    <source>
        <dbReference type="SAM" id="MobiDB-lite"/>
    </source>
</evidence>
<keyword evidence="4" id="KW-1185">Reference proteome</keyword>
<organism evidence="3 4">
    <name type="scientific">Streptomyces polyasparticus</name>
    <dbReference type="NCBI Taxonomy" id="2767826"/>
    <lineage>
        <taxon>Bacteria</taxon>
        <taxon>Bacillati</taxon>
        <taxon>Actinomycetota</taxon>
        <taxon>Actinomycetes</taxon>
        <taxon>Kitasatosporales</taxon>
        <taxon>Streptomycetaceae</taxon>
        <taxon>Streptomyces</taxon>
    </lineage>
</organism>
<dbReference type="EMBL" id="JACTVJ010000004">
    <property type="protein sequence ID" value="MBC9712542.1"/>
    <property type="molecule type" value="Genomic_DNA"/>
</dbReference>
<keyword evidence="2" id="KW-0472">Membrane</keyword>
<evidence type="ECO:0000256" key="2">
    <source>
        <dbReference type="SAM" id="Phobius"/>
    </source>
</evidence>
<feature type="transmembrane region" description="Helical" evidence="2">
    <location>
        <begin position="6"/>
        <end position="25"/>
    </location>
</feature>
<comment type="caution">
    <text evidence="3">The sequence shown here is derived from an EMBL/GenBank/DDBJ whole genome shotgun (WGS) entry which is preliminary data.</text>
</comment>
<feature type="region of interest" description="Disordered" evidence="1">
    <location>
        <begin position="174"/>
        <end position="234"/>
    </location>
</feature>
<feature type="compositionally biased region" description="Basic and acidic residues" evidence="1">
    <location>
        <begin position="178"/>
        <end position="215"/>
    </location>
</feature>
<evidence type="ECO:0000313" key="4">
    <source>
        <dbReference type="Proteomes" id="UP000642284"/>
    </source>
</evidence>
<name>A0ABR7SD67_9ACTN</name>
<accession>A0ABR7SD67</accession>
<dbReference type="RefSeq" id="WP_187812973.1">
    <property type="nucleotide sequence ID" value="NZ_JACTVJ010000004.1"/>
</dbReference>
<dbReference type="Proteomes" id="UP000642284">
    <property type="component" value="Unassembled WGS sequence"/>
</dbReference>
<protein>
    <recommendedName>
        <fullName evidence="5">Secreted protein</fullName>
    </recommendedName>
</protein>
<evidence type="ECO:0000313" key="3">
    <source>
        <dbReference type="EMBL" id="MBC9712542.1"/>
    </source>
</evidence>